<dbReference type="PANTHER" id="PTHR38454:SF1">
    <property type="entry name" value="INTEGRAL MEMBRANE PROTEIN"/>
    <property type="match status" value="1"/>
</dbReference>
<evidence type="ECO:0000256" key="1">
    <source>
        <dbReference type="SAM" id="Phobius"/>
    </source>
</evidence>
<keyword evidence="1" id="KW-0472">Membrane</keyword>
<keyword evidence="1" id="KW-0812">Transmembrane</keyword>
<proteinExistence type="predicted"/>
<evidence type="ECO:0008006" key="4">
    <source>
        <dbReference type="Google" id="ProtNLM"/>
    </source>
</evidence>
<dbReference type="Proteomes" id="UP000267077">
    <property type="component" value="Unassembled WGS sequence"/>
</dbReference>
<feature type="transmembrane region" description="Helical" evidence="1">
    <location>
        <begin position="297"/>
        <end position="316"/>
    </location>
</feature>
<keyword evidence="3" id="KW-1185">Reference proteome</keyword>
<feature type="transmembrane region" description="Helical" evidence="1">
    <location>
        <begin position="195"/>
        <end position="212"/>
    </location>
</feature>
<name>A0A3S0S464_9GAMM</name>
<dbReference type="EMBL" id="RYZR01000005">
    <property type="protein sequence ID" value="RUL64430.1"/>
    <property type="molecule type" value="Genomic_DNA"/>
</dbReference>
<feature type="transmembrane region" description="Helical" evidence="1">
    <location>
        <begin position="97"/>
        <end position="117"/>
    </location>
</feature>
<feature type="transmembrane region" description="Helical" evidence="1">
    <location>
        <begin position="366"/>
        <end position="386"/>
    </location>
</feature>
<organism evidence="2 3">
    <name type="scientific">Dyella dinghuensis</name>
    <dbReference type="NCBI Taxonomy" id="1920169"/>
    <lineage>
        <taxon>Bacteria</taxon>
        <taxon>Pseudomonadati</taxon>
        <taxon>Pseudomonadota</taxon>
        <taxon>Gammaproteobacteria</taxon>
        <taxon>Lysobacterales</taxon>
        <taxon>Rhodanobacteraceae</taxon>
        <taxon>Dyella</taxon>
    </lineage>
</organism>
<accession>A0A3S0S464</accession>
<dbReference type="PANTHER" id="PTHR38454">
    <property type="entry name" value="INTEGRAL MEMBRANE PROTEIN-RELATED"/>
    <property type="match status" value="1"/>
</dbReference>
<feature type="transmembrane region" description="Helical" evidence="1">
    <location>
        <begin position="325"/>
        <end position="346"/>
    </location>
</feature>
<keyword evidence="1" id="KW-1133">Transmembrane helix</keyword>
<feature type="transmembrane region" description="Helical" evidence="1">
    <location>
        <begin position="150"/>
        <end position="167"/>
    </location>
</feature>
<dbReference type="RefSeq" id="WP_126673710.1">
    <property type="nucleotide sequence ID" value="NZ_RYZR01000005.1"/>
</dbReference>
<reference evidence="2 3" key="1">
    <citation type="submission" date="2018-12" db="EMBL/GenBank/DDBJ databases">
        <title>Dyella dinghuensis sp. nov. DHOA06 and Dyella choica sp. nov. 4M-K27, isolated from forest soil.</title>
        <authorList>
            <person name="Qiu L.-H."/>
            <person name="Gao Z.-H."/>
        </authorList>
    </citation>
    <scope>NUCLEOTIDE SEQUENCE [LARGE SCALE GENOMIC DNA]</scope>
    <source>
        <strain evidence="2 3">DHOA06</strain>
    </source>
</reference>
<evidence type="ECO:0000313" key="3">
    <source>
        <dbReference type="Proteomes" id="UP000267077"/>
    </source>
</evidence>
<sequence length="743" mass="83152">MSSENIPFRRLFSVLCLIWLLLNMPVLLGLKAMPWDALDEFYPTVYFNVHHLRLGEAPWWNPYIYSGYPQIADPQGMLFSPLLMSWMLLRQDPGTTWFAWGVLLHVLMGGTAILGILRRDGINALGALVGATVFMAGGVAASRMEHTPDLIAYAYAPVVLLALRYFLASPTFLRGIVFGLAAGAMATQLVQISYLVALMIATYAVIGTLRHWRSYTTTDRWRWCAGMTAAIVFALALALPQLVFSWAYMSMSNRAVMALRDTSNASLDWRAFLTLVDPNALHALRGNYNGPASVVEAYLFIGVLPLLLMVGIKDAWRDSRHRRQLLFFAAVLSVAGLYMCGINTPFYPWLYNWLPGVQHFRRPTDAAYLFNFALAVLAGCAAAHINLKSRRHVIVLVAIASCWLALASLHMRDQGFRWQYATVAAAGFGLLALWRLSKPGTPWRSTLWLLALLVVDYRCFNLNGRFNEQHDSVREFAANPAVPFLERALQNDHPVLPARIETLNTSTEWDDQVALHDIPSTQGYSPVRYELYEQWYGARESSNSPRVDTPFNPSPNSVMGRLLDVEYLVIGHRKDQPPISAPTSFERVFAGKDDDIWRNDLALPRLLTPSSVRLLAAGESPDVTEFGDSDFRQVLWLTPRDEEDAREDHTAASTCNSGVEQAIAVKASLTQLTIRTHSASPAWVVVSDLDFPGWEADVDGQALPIHRANGMFRAVCVPGGDHDVHFTFHPFSMVTYAWRHQHA</sequence>
<protein>
    <recommendedName>
        <fullName evidence="4">YfhO family protein</fullName>
    </recommendedName>
</protein>
<dbReference type="InterPro" id="IPR018580">
    <property type="entry name" value="Uncharacterised_YfhO"/>
</dbReference>
<feature type="transmembrane region" description="Helical" evidence="1">
    <location>
        <begin position="224"/>
        <end position="249"/>
    </location>
</feature>
<dbReference type="AlphaFoldDB" id="A0A3S0S464"/>
<feature type="transmembrane region" description="Helical" evidence="1">
    <location>
        <begin position="393"/>
        <end position="411"/>
    </location>
</feature>
<dbReference type="OrthoDB" id="9772884at2"/>
<comment type="caution">
    <text evidence="2">The sequence shown here is derived from an EMBL/GenBank/DDBJ whole genome shotgun (WGS) entry which is preliminary data.</text>
</comment>
<evidence type="ECO:0000313" key="2">
    <source>
        <dbReference type="EMBL" id="RUL64430.1"/>
    </source>
</evidence>
<gene>
    <name evidence="2" type="ORF">EKH79_10395</name>
</gene>